<protein>
    <submittedName>
        <fullName evidence="1">Uncharacterized protein</fullName>
    </submittedName>
</protein>
<dbReference type="EMBL" id="CM056743">
    <property type="protein sequence ID" value="KAJ8672546.1"/>
    <property type="molecule type" value="Genomic_DNA"/>
</dbReference>
<reference evidence="1" key="1">
    <citation type="submission" date="2023-04" db="EMBL/GenBank/DDBJ databases">
        <title>A chromosome-level genome assembly of the parasitoid wasp Eretmocerus hayati.</title>
        <authorList>
            <person name="Zhong Y."/>
            <person name="Liu S."/>
            <person name="Liu Y."/>
        </authorList>
    </citation>
    <scope>NUCLEOTIDE SEQUENCE</scope>
    <source>
        <strain evidence="1">ZJU_SS_LIU_2023</strain>
    </source>
</reference>
<comment type="caution">
    <text evidence="1">The sequence shown here is derived from an EMBL/GenBank/DDBJ whole genome shotgun (WGS) entry which is preliminary data.</text>
</comment>
<dbReference type="Proteomes" id="UP001239111">
    <property type="component" value="Chromosome 3"/>
</dbReference>
<gene>
    <name evidence="1" type="ORF">QAD02_003805</name>
</gene>
<evidence type="ECO:0000313" key="1">
    <source>
        <dbReference type="EMBL" id="KAJ8672546.1"/>
    </source>
</evidence>
<name>A0ACC2NN27_9HYME</name>
<accession>A0ACC2NN27</accession>
<organism evidence="1 2">
    <name type="scientific">Eretmocerus hayati</name>
    <dbReference type="NCBI Taxonomy" id="131215"/>
    <lineage>
        <taxon>Eukaryota</taxon>
        <taxon>Metazoa</taxon>
        <taxon>Ecdysozoa</taxon>
        <taxon>Arthropoda</taxon>
        <taxon>Hexapoda</taxon>
        <taxon>Insecta</taxon>
        <taxon>Pterygota</taxon>
        <taxon>Neoptera</taxon>
        <taxon>Endopterygota</taxon>
        <taxon>Hymenoptera</taxon>
        <taxon>Apocrita</taxon>
        <taxon>Proctotrupomorpha</taxon>
        <taxon>Chalcidoidea</taxon>
        <taxon>Aphelinidae</taxon>
        <taxon>Aphelininae</taxon>
        <taxon>Eretmocerus</taxon>
    </lineage>
</organism>
<keyword evidence="2" id="KW-1185">Reference proteome</keyword>
<sequence>MSLYASLKILAIFTAVVILRGQSVREEVYLGIGDPDCGAENNTTNLESCTTVSPDVPSALQQKRSINGYDVNALDYQFVVRLHDADHLSFCGGSVINKRLVLTAAHCISNRLSHVAVSSSDGPSKVCHGIVRYISHPRYNTKDGLHDLGLLVLKNHIQDYSPIRLIPKGWNVRKGATASAFGWGFTEYGDLSANLRRVDLLVLNVAECIDAYQSRGNWICTDSHVNDICNGDSGGPLLVHRYQVGIVSIGDEKCESGVPSAFTAVAAYRDWIDWYSKRYH</sequence>
<proteinExistence type="predicted"/>
<evidence type="ECO:0000313" key="2">
    <source>
        <dbReference type="Proteomes" id="UP001239111"/>
    </source>
</evidence>